<protein>
    <submittedName>
        <fullName evidence="2">Uncharacterized protein</fullName>
    </submittedName>
</protein>
<evidence type="ECO:0000313" key="3">
    <source>
        <dbReference type="Proteomes" id="UP000051952"/>
    </source>
</evidence>
<dbReference type="VEuPathDB" id="TriTrypDB:BSAL_56810"/>
<dbReference type="InterPro" id="IPR036894">
    <property type="entry name" value="YbaB-like_sf"/>
</dbReference>
<organism evidence="2 3">
    <name type="scientific">Bodo saltans</name>
    <name type="common">Flagellated protozoan</name>
    <dbReference type="NCBI Taxonomy" id="75058"/>
    <lineage>
        <taxon>Eukaryota</taxon>
        <taxon>Discoba</taxon>
        <taxon>Euglenozoa</taxon>
        <taxon>Kinetoplastea</taxon>
        <taxon>Metakinetoplastina</taxon>
        <taxon>Eubodonida</taxon>
        <taxon>Bodonidae</taxon>
        <taxon>Bodo</taxon>
    </lineage>
</organism>
<gene>
    <name evidence="2" type="ORF">BSAL_56810</name>
</gene>
<keyword evidence="3" id="KW-1185">Reference proteome</keyword>
<dbReference type="OrthoDB" id="268706at2759"/>
<name>A0A0S4IJG6_BODSA</name>
<evidence type="ECO:0000313" key="2">
    <source>
        <dbReference type="EMBL" id="CUE84376.1"/>
    </source>
</evidence>
<sequence>MEVYRRITERVRGSLWAHHRRLMPERQFQRILAYVYNNKYEYQVRFDQMEVVGQEWGGRVEVVTTPAGYLKRIRVNPCVEDLPQSARKQLILSAYGKACAEGRRWMQEAELRVYKQFLNDLKPIVQGIRDNPEFYTVAEGSIETMGGALKAGDETTHRTIPFEQAFQPSHEHQRRQRIHAAYLSSPDGRNWARTIAGKKYMSKYLAAGATEANSHAAQNHTNTTTAPTPLTKVSHQLSSARRPRGAPGAKTDTAPFELLAPYTPMDEGRLLRKNWMAYLDNKHVAETMWTRAKIADREKSLRLLQEKGHAWHRPINKEAAERW</sequence>
<dbReference type="EMBL" id="CYKH01000202">
    <property type="protein sequence ID" value="CUE84376.1"/>
    <property type="molecule type" value="Genomic_DNA"/>
</dbReference>
<proteinExistence type="predicted"/>
<dbReference type="SUPFAM" id="SSF82607">
    <property type="entry name" value="YbaB-like"/>
    <property type="match status" value="1"/>
</dbReference>
<accession>A0A0S4IJG6</accession>
<feature type="region of interest" description="Disordered" evidence="1">
    <location>
        <begin position="212"/>
        <end position="231"/>
    </location>
</feature>
<reference evidence="3" key="1">
    <citation type="submission" date="2015-09" db="EMBL/GenBank/DDBJ databases">
        <authorList>
            <consortium name="Pathogen Informatics"/>
        </authorList>
    </citation>
    <scope>NUCLEOTIDE SEQUENCE [LARGE SCALE GENOMIC DNA]</scope>
    <source>
        <strain evidence="3">Lake Konstanz</strain>
    </source>
</reference>
<evidence type="ECO:0000256" key="1">
    <source>
        <dbReference type="SAM" id="MobiDB-lite"/>
    </source>
</evidence>
<dbReference type="Proteomes" id="UP000051952">
    <property type="component" value="Unassembled WGS sequence"/>
</dbReference>
<dbReference type="OMA" id="LMPERQF"/>
<dbReference type="AlphaFoldDB" id="A0A0S4IJG6"/>